<dbReference type="RefSeq" id="WP_005596288.1">
    <property type="nucleotide sequence ID" value="NZ_AFWE01000156.1"/>
</dbReference>
<feature type="domain" description="Tyr recombinase" evidence="6">
    <location>
        <begin position="219"/>
        <end position="413"/>
    </location>
</feature>
<dbReference type="PANTHER" id="PTHR30349:SF41">
    <property type="entry name" value="INTEGRASE_RECOMBINASE PROTEIN MJ0367-RELATED"/>
    <property type="match status" value="1"/>
</dbReference>
<evidence type="ECO:0000313" key="9">
    <source>
        <dbReference type="Proteomes" id="UP000004349"/>
    </source>
</evidence>
<sequence length="424" mass="48822">MYLYKSPQGVYYIRICTPTHLKALGYPFDFKISLLTKTKQQAHIDGFKLVSQIKLILHACPALSFVDFKRYLLSLLDAHRNQDVCLTKLPSNLPDKKTCKLPDRKVTDSEAQDWIDALDTFITSKQQEGVTPLTCHQLNQRVTAFFDRTGIRTLKQVTTATLMKYVTHLNASELSTKSCREYYAALTQFLRWCAGMGLIERNAAADISPRFKQGKKASEQRSRWTIAQLNHLVRSDAFQCIDRRFQWVTLLLTYQGLRPSEACQLRTQDVLTNVHIPHLSITDKGNHQRLKNSYTIRRVPIHHRLIELGFIEYVNERQTSRRTQLFDYKPSGLNDDWSRQYCTQFGSLLTQIGFKAGHRPTAYSLRHTFIDILKQQGAPESTVADIVGHQHASMTYGRYGKRTTLQSLAEVVNQFTFDGEHEDE</sequence>
<dbReference type="InterPro" id="IPR044068">
    <property type="entry name" value="CB"/>
</dbReference>
<dbReference type="GO" id="GO:0015074">
    <property type="term" value="P:DNA integration"/>
    <property type="evidence" value="ECO:0007669"/>
    <property type="project" value="UniProtKB-KW"/>
</dbReference>
<dbReference type="InterPro" id="IPR010998">
    <property type="entry name" value="Integrase_recombinase_N"/>
</dbReference>
<dbReference type="Pfam" id="PF00589">
    <property type="entry name" value="Phage_integrase"/>
    <property type="match status" value="1"/>
</dbReference>
<protein>
    <submittedName>
        <fullName evidence="8">Uncharacterized protein</fullName>
    </submittedName>
</protein>
<keyword evidence="4" id="KW-0233">DNA recombination</keyword>
<dbReference type="Proteomes" id="UP000004349">
    <property type="component" value="Unassembled WGS sequence"/>
</dbReference>
<keyword evidence="2" id="KW-0229">DNA integration</keyword>
<name>F9RQ12_9VIBR</name>
<dbReference type="PROSITE" id="PS51900">
    <property type="entry name" value="CB"/>
    <property type="match status" value="1"/>
</dbReference>
<dbReference type="eggNOG" id="COG0582">
    <property type="taxonomic scope" value="Bacteria"/>
</dbReference>
<evidence type="ECO:0000313" key="8">
    <source>
        <dbReference type="EMBL" id="EGU34614.1"/>
    </source>
</evidence>
<dbReference type="GO" id="GO:0003677">
    <property type="term" value="F:DNA binding"/>
    <property type="evidence" value="ECO:0007669"/>
    <property type="project" value="UniProtKB-UniRule"/>
</dbReference>
<accession>F9RQ12</accession>
<dbReference type="InterPro" id="IPR002104">
    <property type="entry name" value="Integrase_catalytic"/>
</dbReference>
<organism evidence="8 9">
    <name type="scientific">Vibrio scophthalmi LMG 19158</name>
    <dbReference type="NCBI Taxonomy" id="870967"/>
    <lineage>
        <taxon>Bacteria</taxon>
        <taxon>Pseudomonadati</taxon>
        <taxon>Pseudomonadota</taxon>
        <taxon>Gammaproteobacteria</taxon>
        <taxon>Vibrionales</taxon>
        <taxon>Vibrionaceae</taxon>
        <taxon>Vibrio</taxon>
    </lineage>
</organism>
<evidence type="ECO:0000256" key="1">
    <source>
        <dbReference type="ARBA" id="ARBA00008857"/>
    </source>
</evidence>
<evidence type="ECO:0000256" key="4">
    <source>
        <dbReference type="ARBA" id="ARBA00023172"/>
    </source>
</evidence>
<gene>
    <name evidence="8" type="ORF">VIS19158_11258</name>
</gene>
<evidence type="ECO:0000259" key="7">
    <source>
        <dbReference type="PROSITE" id="PS51900"/>
    </source>
</evidence>
<comment type="similarity">
    <text evidence="1">Belongs to the 'phage' integrase family.</text>
</comment>
<dbReference type="CDD" id="cd01184">
    <property type="entry name" value="INT_C_like_1"/>
    <property type="match status" value="1"/>
</dbReference>
<dbReference type="PROSITE" id="PS51898">
    <property type="entry name" value="TYR_RECOMBINASE"/>
    <property type="match status" value="1"/>
</dbReference>
<keyword evidence="3 5" id="KW-0238">DNA-binding</keyword>
<dbReference type="Gene3D" id="1.10.443.10">
    <property type="entry name" value="Intergrase catalytic core"/>
    <property type="match status" value="1"/>
</dbReference>
<feature type="domain" description="Core-binding (CB)" evidence="7">
    <location>
        <begin position="112"/>
        <end position="194"/>
    </location>
</feature>
<dbReference type="PANTHER" id="PTHR30349">
    <property type="entry name" value="PHAGE INTEGRASE-RELATED"/>
    <property type="match status" value="1"/>
</dbReference>
<dbReference type="InterPro" id="IPR050090">
    <property type="entry name" value="Tyrosine_recombinase_XerCD"/>
</dbReference>
<dbReference type="GO" id="GO:0006310">
    <property type="term" value="P:DNA recombination"/>
    <property type="evidence" value="ECO:0007669"/>
    <property type="project" value="UniProtKB-KW"/>
</dbReference>
<reference evidence="8 9" key="1">
    <citation type="journal article" date="2012" name="Int. J. Syst. Evol. Microbiol.">
        <title>Vibrio caribbeanicus sp. nov., isolated from the marine sponge Scleritoderma cyanea.</title>
        <authorList>
            <person name="Hoffmann M."/>
            <person name="Monday S.R."/>
            <person name="Allard M.W."/>
            <person name="Strain E.A."/>
            <person name="Whittaker P."/>
            <person name="Naum M."/>
            <person name="McCarthy P.J."/>
            <person name="Lopez J.V."/>
            <person name="Fischer M."/>
            <person name="Brown E.W."/>
        </authorList>
    </citation>
    <scope>NUCLEOTIDE SEQUENCE [LARGE SCALE GENOMIC DNA]</scope>
    <source>
        <strain evidence="8 9">LMG 19158</strain>
    </source>
</reference>
<evidence type="ECO:0000259" key="6">
    <source>
        <dbReference type="PROSITE" id="PS51898"/>
    </source>
</evidence>
<evidence type="ECO:0000256" key="2">
    <source>
        <dbReference type="ARBA" id="ARBA00022908"/>
    </source>
</evidence>
<dbReference type="InterPro" id="IPR011010">
    <property type="entry name" value="DNA_brk_join_enz"/>
</dbReference>
<evidence type="ECO:0000256" key="3">
    <source>
        <dbReference type="ARBA" id="ARBA00023125"/>
    </source>
</evidence>
<dbReference type="AlphaFoldDB" id="F9RQ12"/>
<dbReference type="SUPFAM" id="SSF56349">
    <property type="entry name" value="DNA breaking-rejoining enzymes"/>
    <property type="match status" value="1"/>
</dbReference>
<dbReference type="Gene3D" id="1.10.150.130">
    <property type="match status" value="1"/>
</dbReference>
<evidence type="ECO:0000256" key="5">
    <source>
        <dbReference type="PROSITE-ProRule" id="PRU01248"/>
    </source>
</evidence>
<dbReference type="InterPro" id="IPR013762">
    <property type="entry name" value="Integrase-like_cat_sf"/>
</dbReference>
<comment type="caution">
    <text evidence="8">The sequence shown here is derived from an EMBL/GenBank/DDBJ whole genome shotgun (WGS) entry which is preliminary data.</text>
</comment>
<dbReference type="EMBL" id="AFWE01000156">
    <property type="protein sequence ID" value="EGU34614.1"/>
    <property type="molecule type" value="Genomic_DNA"/>
</dbReference>
<proteinExistence type="inferred from homology"/>